<comment type="caution">
    <text evidence="2">The sequence shown here is derived from an EMBL/GenBank/DDBJ whole genome shotgun (WGS) entry which is preliminary data.</text>
</comment>
<feature type="compositionally biased region" description="Low complexity" evidence="1">
    <location>
        <begin position="258"/>
        <end position="272"/>
    </location>
</feature>
<feature type="region of interest" description="Disordered" evidence="1">
    <location>
        <begin position="235"/>
        <end position="306"/>
    </location>
</feature>
<feature type="region of interest" description="Disordered" evidence="1">
    <location>
        <begin position="401"/>
        <end position="426"/>
    </location>
</feature>
<reference evidence="2 3" key="1">
    <citation type="journal article" date="2013" name="PLoS Genet.">
        <title>Genomic mechanisms accounting for the adaptation to parasitism in nematode-trapping fungi.</title>
        <authorList>
            <person name="Meerupati T."/>
            <person name="Andersson K.M."/>
            <person name="Friman E."/>
            <person name="Kumar D."/>
            <person name="Tunlid A."/>
            <person name="Ahren D."/>
        </authorList>
    </citation>
    <scope>NUCLEOTIDE SEQUENCE [LARGE SCALE GENOMIC DNA]</scope>
    <source>
        <strain evidence="2 3">CBS 200.50</strain>
    </source>
</reference>
<feature type="compositionally biased region" description="Polar residues" evidence="1">
    <location>
        <begin position="110"/>
        <end position="122"/>
    </location>
</feature>
<keyword evidence="3" id="KW-1185">Reference proteome</keyword>
<dbReference type="HOGENOM" id="CLU_599941_0_0_1"/>
<feature type="compositionally biased region" description="Polar residues" evidence="1">
    <location>
        <begin position="141"/>
        <end position="156"/>
    </location>
</feature>
<evidence type="ECO:0000313" key="2">
    <source>
        <dbReference type="EMBL" id="EPS38815.1"/>
    </source>
</evidence>
<proteinExistence type="predicted"/>
<feature type="compositionally biased region" description="Acidic residues" evidence="1">
    <location>
        <begin position="411"/>
        <end position="421"/>
    </location>
</feature>
<organism evidence="2 3">
    <name type="scientific">Dactylellina haptotyla (strain CBS 200.50)</name>
    <name type="common">Nematode-trapping fungus</name>
    <name type="synonym">Monacrosporium haptotylum</name>
    <dbReference type="NCBI Taxonomy" id="1284197"/>
    <lineage>
        <taxon>Eukaryota</taxon>
        <taxon>Fungi</taxon>
        <taxon>Dikarya</taxon>
        <taxon>Ascomycota</taxon>
        <taxon>Pezizomycotina</taxon>
        <taxon>Orbiliomycetes</taxon>
        <taxon>Orbiliales</taxon>
        <taxon>Orbiliaceae</taxon>
        <taxon>Dactylellina</taxon>
    </lineage>
</organism>
<dbReference type="EMBL" id="AQGS01000526">
    <property type="protein sequence ID" value="EPS38815.1"/>
    <property type="molecule type" value="Genomic_DNA"/>
</dbReference>
<feature type="compositionally biased region" description="Acidic residues" evidence="1">
    <location>
        <begin position="61"/>
        <end position="73"/>
    </location>
</feature>
<dbReference type="Proteomes" id="UP000015100">
    <property type="component" value="Unassembled WGS sequence"/>
</dbReference>
<feature type="compositionally biased region" description="Polar residues" evidence="1">
    <location>
        <begin position="85"/>
        <end position="97"/>
    </location>
</feature>
<accession>S8A761</accession>
<dbReference type="OrthoDB" id="5431066at2759"/>
<protein>
    <submittedName>
        <fullName evidence="2">Uncharacterized protein</fullName>
    </submittedName>
</protein>
<feature type="region of interest" description="Disordered" evidence="1">
    <location>
        <begin position="57"/>
        <end position="156"/>
    </location>
</feature>
<evidence type="ECO:0000313" key="3">
    <source>
        <dbReference type="Proteomes" id="UP000015100"/>
    </source>
</evidence>
<gene>
    <name evidence="2" type="ORF">H072_7409</name>
</gene>
<name>S8A761_DACHA</name>
<dbReference type="OMA" id="RERRITC"/>
<feature type="compositionally biased region" description="Basic residues" evidence="1">
    <location>
        <begin position="239"/>
        <end position="249"/>
    </location>
</feature>
<evidence type="ECO:0000256" key="1">
    <source>
        <dbReference type="SAM" id="MobiDB-lite"/>
    </source>
</evidence>
<reference evidence="3" key="2">
    <citation type="submission" date="2013-04" db="EMBL/GenBank/DDBJ databases">
        <title>Genomic mechanisms accounting for the adaptation to parasitism in nematode-trapping fungi.</title>
        <authorList>
            <person name="Ahren D.G."/>
        </authorList>
    </citation>
    <scope>NUCLEOTIDE SEQUENCE [LARGE SCALE GENOMIC DNA]</scope>
    <source>
        <strain evidence="3">CBS 200.50</strain>
    </source>
</reference>
<dbReference type="AlphaFoldDB" id="S8A761"/>
<sequence length="456" mass="51525">MCYHLEIVYLCRHTESDRRVRCDSPRTCLMRRRPGLLQLYLETVCEGRDCVLEDFLGSRDEGEDEDDASEDLPESSLSPEETIRTPDNNPESSGNRSSNEEPQEEHTRVASASSPQQRQNLETSKDESFCIDTGNTREKNLSSNFSPRNYSQKQATNARNLVARNPRLETLQNKGEYVRNIKFKVFHPVDLPQSMASRLQSQVMDFIAIQVSALQKKHPKLRKVKQQLEFHGFNEPRRRVYKPKRKRATRMASPGSFDGATSAAEDSSSADSNPDEGQATNPQEKENGAVMDENEDEETNGNNIYNGLETRNKVLLPLKSVLKKTNYTYKQAGRILRSHSAAEAKAKVLLLSSNEQISKSDDTEECVAGGQHTLPAKKVRFARGSKETSNHVVLVHGRQVKRASQGNKPAEEEETGWEVDENQPLPHQELQKGNEIIDELISTYSGSHTDYEFDLD</sequence>